<name>A0AAD6XVC9_9AGAR</name>
<reference evidence="2" key="1">
    <citation type="submission" date="2023-03" db="EMBL/GenBank/DDBJ databases">
        <title>Massive genome expansion in bonnet fungi (Mycena s.s.) driven by repeated elements and novel gene families across ecological guilds.</title>
        <authorList>
            <consortium name="Lawrence Berkeley National Laboratory"/>
            <person name="Harder C.B."/>
            <person name="Miyauchi S."/>
            <person name="Viragh M."/>
            <person name="Kuo A."/>
            <person name="Thoen E."/>
            <person name="Andreopoulos B."/>
            <person name="Lu D."/>
            <person name="Skrede I."/>
            <person name="Drula E."/>
            <person name="Henrissat B."/>
            <person name="Morin E."/>
            <person name="Kohler A."/>
            <person name="Barry K."/>
            <person name="LaButti K."/>
            <person name="Morin E."/>
            <person name="Salamov A."/>
            <person name="Lipzen A."/>
            <person name="Mereny Z."/>
            <person name="Hegedus B."/>
            <person name="Baldrian P."/>
            <person name="Stursova M."/>
            <person name="Weitz H."/>
            <person name="Taylor A."/>
            <person name="Grigoriev I.V."/>
            <person name="Nagy L.G."/>
            <person name="Martin F."/>
            <person name="Kauserud H."/>
        </authorList>
    </citation>
    <scope>NUCLEOTIDE SEQUENCE</scope>
    <source>
        <strain evidence="2">9144</strain>
    </source>
</reference>
<gene>
    <name evidence="2" type="ORF">GGX14DRAFT_409093</name>
</gene>
<feature type="region of interest" description="Disordered" evidence="1">
    <location>
        <begin position="269"/>
        <end position="303"/>
    </location>
</feature>
<keyword evidence="3" id="KW-1185">Reference proteome</keyword>
<protein>
    <submittedName>
        <fullName evidence="2">Uncharacterized protein</fullName>
    </submittedName>
</protein>
<evidence type="ECO:0000313" key="2">
    <source>
        <dbReference type="EMBL" id="KAJ7187559.1"/>
    </source>
</evidence>
<evidence type="ECO:0000256" key="1">
    <source>
        <dbReference type="SAM" id="MobiDB-lite"/>
    </source>
</evidence>
<dbReference type="EMBL" id="JARJCW010000193">
    <property type="protein sequence ID" value="KAJ7187559.1"/>
    <property type="molecule type" value="Genomic_DNA"/>
</dbReference>
<dbReference type="Proteomes" id="UP001219525">
    <property type="component" value="Unassembled WGS sequence"/>
</dbReference>
<sequence length="349" mass="38976">MPTFCTLIQPYNLSVWWNRPRFAEPAQCPYTTAMSAPTRCAHVLRDVASPTPLRASALLRLHSGRRTRILGNQRCRPWTSTWLSIAWGIGASMELWGGVRLAWLHRVPSFRSPVLPRVRPCSRQHAQAIGALRSPRLTDRVSVHVVSARQRTGALRHLPHSLVDCLAAARLPWLLSAPWLGIRHYCSGTFARHRGARRLGIRAWPWSEERLTRLHLARVVREHYNVKMSLFSFDFDDIAPLNITSAQLRERQLARSLLRMCLPRAASRRSVATQERQRMPQVGGELQQLGGAGKGRDSDASLGGMPAVAQHSIALLATAMSPSAGGRIFYSRRDVAGGLWGCRSSVMAQ</sequence>
<evidence type="ECO:0000313" key="3">
    <source>
        <dbReference type="Proteomes" id="UP001219525"/>
    </source>
</evidence>
<organism evidence="2 3">
    <name type="scientific">Mycena pura</name>
    <dbReference type="NCBI Taxonomy" id="153505"/>
    <lineage>
        <taxon>Eukaryota</taxon>
        <taxon>Fungi</taxon>
        <taxon>Dikarya</taxon>
        <taxon>Basidiomycota</taxon>
        <taxon>Agaricomycotina</taxon>
        <taxon>Agaricomycetes</taxon>
        <taxon>Agaricomycetidae</taxon>
        <taxon>Agaricales</taxon>
        <taxon>Marasmiineae</taxon>
        <taxon>Mycenaceae</taxon>
        <taxon>Mycena</taxon>
    </lineage>
</organism>
<comment type="caution">
    <text evidence="2">The sequence shown here is derived from an EMBL/GenBank/DDBJ whole genome shotgun (WGS) entry which is preliminary data.</text>
</comment>
<proteinExistence type="predicted"/>
<dbReference type="AlphaFoldDB" id="A0AAD6XVC9"/>
<accession>A0AAD6XVC9</accession>